<organism evidence="1 2">
    <name type="scientific">Paenibacillus phytohabitans</name>
    <dbReference type="NCBI Taxonomy" id="2654978"/>
    <lineage>
        <taxon>Bacteria</taxon>
        <taxon>Bacillati</taxon>
        <taxon>Bacillota</taxon>
        <taxon>Bacilli</taxon>
        <taxon>Bacillales</taxon>
        <taxon>Paenibacillaceae</taxon>
        <taxon>Paenibacillus</taxon>
    </lineage>
</organism>
<evidence type="ECO:0000313" key="1">
    <source>
        <dbReference type="EMBL" id="NOU79782.1"/>
    </source>
</evidence>
<accession>A0ABX1YFK1</accession>
<sequence>MCMPAQEVYSQFEVLRLEMYELSNLYGLDSAIVLSKSQELDQLHNLINQTKKPNA</sequence>
<dbReference type="InterPro" id="IPR036638">
    <property type="entry name" value="HLH_DNA-bd_sf"/>
</dbReference>
<dbReference type="Proteomes" id="UP000596857">
    <property type="component" value="Unassembled WGS sequence"/>
</dbReference>
<proteinExistence type="predicted"/>
<dbReference type="EMBL" id="WHOB01000034">
    <property type="protein sequence ID" value="NOU79782.1"/>
    <property type="molecule type" value="Genomic_DNA"/>
</dbReference>
<keyword evidence="2" id="KW-1185">Reference proteome</keyword>
<dbReference type="SUPFAM" id="SSF140500">
    <property type="entry name" value="BAS1536-like"/>
    <property type="match status" value="1"/>
</dbReference>
<reference evidence="1 2" key="1">
    <citation type="submission" date="2019-10" db="EMBL/GenBank/DDBJ databases">
        <title>Description of Paenibacillus terricola sp. nov.</title>
        <authorList>
            <person name="Carlier A."/>
            <person name="Qi S."/>
        </authorList>
    </citation>
    <scope>NUCLEOTIDE SEQUENCE [LARGE SCALE GENOMIC DNA]</scope>
    <source>
        <strain evidence="1 2">LMG 31459</strain>
    </source>
</reference>
<dbReference type="Gene3D" id="4.10.280.10">
    <property type="entry name" value="Helix-loop-helix DNA-binding domain"/>
    <property type="match status" value="1"/>
</dbReference>
<dbReference type="InterPro" id="IPR037208">
    <property type="entry name" value="Spo0E-like_sf"/>
</dbReference>
<protein>
    <submittedName>
        <fullName evidence="1">Spo0E family sporulation regulatory protein-aspartic acid phosphatase</fullName>
    </submittedName>
</protein>
<dbReference type="Pfam" id="PF09388">
    <property type="entry name" value="SpoOE-like"/>
    <property type="match status" value="1"/>
</dbReference>
<name>A0ABX1YFK1_9BACL</name>
<comment type="caution">
    <text evidence="1">The sequence shown here is derived from an EMBL/GenBank/DDBJ whole genome shotgun (WGS) entry which is preliminary data.</text>
</comment>
<gene>
    <name evidence="1" type="ORF">GC101_12950</name>
</gene>
<evidence type="ECO:0000313" key="2">
    <source>
        <dbReference type="Proteomes" id="UP000596857"/>
    </source>
</evidence>
<dbReference type="InterPro" id="IPR018540">
    <property type="entry name" value="Spo0E-like"/>
</dbReference>